<accession>A0A0P1B1A0</accession>
<organism evidence="1 2">
    <name type="scientific">Plasmopara halstedii</name>
    <name type="common">Downy mildew of sunflower</name>
    <dbReference type="NCBI Taxonomy" id="4781"/>
    <lineage>
        <taxon>Eukaryota</taxon>
        <taxon>Sar</taxon>
        <taxon>Stramenopiles</taxon>
        <taxon>Oomycota</taxon>
        <taxon>Peronosporomycetes</taxon>
        <taxon>Peronosporales</taxon>
        <taxon>Peronosporaceae</taxon>
        <taxon>Plasmopara</taxon>
    </lineage>
</organism>
<sequence length="59" mass="6729">MTHPNCKIPTSHLQGLCLIKKLTGSSHFRNEIAHPNLLMSSAISEEMKRYQSKLCTCHY</sequence>
<dbReference type="GeneID" id="59052842"/>
<dbReference type="Proteomes" id="UP000054928">
    <property type="component" value="Unassembled WGS sequence"/>
</dbReference>
<protein>
    <submittedName>
        <fullName evidence="1">Uncharacterized protein</fullName>
    </submittedName>
</protein>
<dbReference type="RefSeq" id="XP_036263414.1">
    <property type="nucleotide sequence ID" value="XM_036407163.1"/>
</dbReference>
<evidence type="ECO:0000313" key="2">
    <source>
        <dbReference type="Proteomes" id="UP000054928"/>
    </source>
</evidence>
<proteinExistence type="predicted"/>
<dbReference type="EMBL" id="CCYD01002589">
    <property type="protein sequence ID" value="CEG47478.1"/>
    <property type="molecule type" value="Genomic_DNA"/>
</dbReference>
<evidence type="ECO:0000313" key="1">
    <source>
        <dbReference type="EMBL" id="CEG47478.1"/>
    </source>
</evidence>
<dbReference type="AlphaFoldDB" id="A0A0P1B1A0"/>
<name>A0A0P1B1A0_PLAHL</name>
<keyword evidence="2" id="KW-1185">Reference proteome</keyword>
<reference evidence="2" key="1">
    <citation type="submission" date="2014-09" db="EMBL/GenBank/DDBJ databases">
        <authorList>
            <person name="Sharma Rahul"/>
            <person name="Thines Marco"/>
        </authorList>
    </citation>
    <scope>NUCLEOTIDE SEQUENCE [LARGE SCALE GENOMIC DNA]</scope>
</reference>